<dbReference type="InterPro" id="IPR001387">
    <property type="entry name" value="Cro/C1-type_HTH"/>
</dbReference>
<name>A0A0F9JFT9_9ZZZZ</name>
<proteinExistence type="predicted"/>
<dbReference type="CDD" id="cd00093">
    <property type="entry name" value="HTH_XRE"/>
    <property type="match status" value="1"/>
</dbReference>
<dbReference type="Gene3D" id="1.10.260.40">
    <property type="entry name" value="lambda repressor-like DNA-binding domains"/>
    <property type="match status" value="1"/>
</dbReference>
<evidence type="ECO:0000313" key="2">
    <source>
        <dbReference type="EMBL" id="KKM68704.1"/>
    </source>
</evidence>
<dbReference type="Pfam" id="PF01381">
    <property type="entry name" value="HTH_3"/>
    <property type="match status" value="1"/>
</dbReference>
<organism evidence="2">
    <name type="scientific">marine sediment metagenome</name>
    <dbReference type="NCBI Taxonomy" id="412755"/>
    <lineage>
        <taxon>unclassified sequences</taxon>
        <taxon>metagenomes</taxon>
        <taxon>ecological metagenomes</taxon>
    </lineage>
</organism>
<accession>A0A0F9JFT9</accession>
<dbReference type="PROSITE" id="PS50943">
    <property type="entry name" value="HTH_CROC1"/>
    <property type="match status" value="1"/>
</dbReference>
<dbReference type="EMBL" id="LAZR01010121">
    <property type="protein sequence ID" value="KKM68704.1"/>
    <property type="molecule type" value="Genomic_DNA"/>
</dbReference>
<dbReference type="SUPFAM" id="SSF47413">
    <property type="entry name" value="lambda repressor-like DNA-binding domains"/>
    <property type="match status" value="1"/>
</dbReference>
<gene>
    <name evidence="2" type="ORF">LCGC14_1458190</name>
</gene>
<reference evidence="2" key="1">
    <citation type="journal article" date="2015" name="Nature">
        <title>Complex archaea that bridge the gap between prokaryotes and eukaryotes.</title>
        <authorList>
            <person name="Spang A."/>
            <person name="Saw J.H."/>
            <person name="Jorgensen S.L."/>
            <person name="Zaremba-Niedzwiedzka K."/>
            <person name="Martijn J."/>
            <person name="Lind A.E."/>
            <person name="van Eijk R."/>
            <person name="Schleper C."/>
            <person name="Guy L."/>
            <person name="Ettema T.J."/>
        </authorList>
    </citation>
    <scope>NUCLEOTIDE SEQUENCE</scope>
</reference>
<evidence type="ECO:0000259" key="1">
    <source>
        <dbReference type="PROSITE" id="PS50943"/>
    </source>
</evidence>
<feature type="domain" description="HTH cro/C1-type" evidence="1">
    <location>
        <begin position="58"/>
        <end position="95"/>
    </location>
</feature>
<dbReference type="GO" id="GO:0003677">
    <property type="term" value="F:DNA binding"/>
    <property type="evidence" value="ECO:0007669"/>
    <property type="project" value="InterPro"/>
</dbReference>
<dbReference type="AlphaFoldDB" id="A0A0F9JFT9"/>
<sequence length="118" mass="12961">MKITCPECKGEGEISGIGCPGFVPIVLPCRLCGGTKEEKGEGQVLQSLYERYIGARSLRDKRVSCGVSLREMAKQIGVRPSRVSDIERGYVNVTLAEEAAYRYLGEAYVGRSEEMNPL</sequence>
<dbReference type="InterPro" id="IPR010982">
    <property type="entry name" value="Lambda_DNA-bd_dom_sf"/>
</dbReference>
<comment type="caution">
    <text evidence="2">The sequence shown here is derived from an EMBL/GenBank/DDBJ whole genome shotgun (WGS) entry which is preliminary data.</text>
</comment>
<protein>
    <recommendedName>
        <fullName evidence="1">HTH cro/C1-type domain-containing protein</fullName>
    </recommendedName>
</protein>